<sequence>MIGLTINGDRISDRMIVERITIQPAQVKKNYINVPGADGRLDLTEALGVRVYDVRDINITIKRKIPKMTRWLELYCELLQAFDGKIVDIVLDADPEFLYRGRVTKVTPEKDGKIRGVTLGITADPYKYKLKRTVKTFEVSGRLETSLPNLFRPVVPEITTDAEMHITFSGQTIAISPGTMQIPEIMLEAGEHSIILSGTGTISFSYQEAAL</sequence>
<dbReference type="AlphaFoldDB" id="A0A4Q7PL97"/>
<organism evidence="1 2">
    <name type="scientific">Cuneatibacter caecimuris</name>
    <dbReference type="NCBI Taxonomy" id="1796618"/>
    <lineage>
        <taxon>Bacteria</taxon>
        <taxon>Bacillati</taxon>
        <taxon>Bacillota</taxon>
        <taxon>Clostridia</taxon>
        <taxon>Lachnospirales</taxon>
        <taxon>Lachnospiraceae</taxon>
        <taxon>Cuneatibacter</taxon>
    </lineage>
</organism>
<dbReference type="OrthoDB" id="2052648at2"/>
<reference evidence="1 2" key="1">
    <citation type="submission" date="2019-02" db="EMBL/GenBank/DDBJ databases">
        <title>Genomic Encyclopedia of Type Strains, Phase IV (KMG-IV): sequencing the most valuable type-strain genomes for metagenomic binning, comparative biology and taxonomic classification.</title>
        <authorList>
            <person name="Goeker M."/>
        </authorList>
    </citation>
    <scope>NUCLEOTIDE SEQUENCE [LARGE SCALE GENOMIC DNA]</scope>
    <source>
        <strain evidence="1 2">DSM 29486</strain>
    </source>
</reference>
<evidence type="ECO:0000313" key="2">
    <source>
        <dbReference type="Proteomes" id="UP000292927"/>
    </source>
</evidence>
<accession>A0A4Q7PL97</accession>
<dbReference type="EMBL" id="SGXF01000002">
    <property type="protein sequence ID" value="RZT00898.1"/>
    <property type="molecule type" value="Genomic_DNA"/>
</dbReference>
<dbReference type="Proteomes" id="UP000292927">
    <property type="component" value="Unassembled WGS sequence"/>
</dbReference>
<comment type="caution">
    <text evidence="1">The sequence shown here is derived from an EMBL/GenBank/DDBJ whole genome shotgun (WGS) entry which is preliminary data.</text>
</comment>
<evidence type="ECO:0000313" key="1">
    <source>
        <dbReference type="EMBL" id="RZT00898.1"/>
    </source>
</evidence>
<dbReference type="RefSeq" id="WP_130434330.1">
    <property type="nucleotide sequence ID" value="NZ_SGXF01000002.1"/>
</dbReference>
<gene>
    <name evidence="1" type="ORF">EV209_1334</name>
</gene>
<keyword evidence="2" id="KW-1185">Reference proteome</keyword>
<name>A0A4Q7PL97_9FIRM</name>
<dbReference type="Gene3D" id="2.40.30.200">
    <property type="match status" value="1"/>
</dbReference>
<proteinExistence type="predicted"/>
<protein>
    <submittedName>
        <fullName evidence="1">Uncharacterized protein</fullName>
    </submittedName>
</protein>